<dbReference type="GO" id="GO:0006091">
    <property type="term" value="P:generation of precursor metabolites and energy"/>
    <property type="evidence" value="ECO:0007669"/>
    <property type="project" value="UniProtKB-ARBA"/>
</dbReference>
<evidence type="ECO:0000256" key="3">
    <source>
        <dbReference type="ARBA" id="ARBA00023002"/>
    </source>
</evidence>
<dbReference type="AlphaFoldDB" id="A0A1Y2H9D0"/>
<keyword evidence="3" id="KW-0560">Oxidoreductase</keyword>
<dbReference type="Pfam" id="PF16870">
    <property type="entry name" value="OxoGdeHyase_C"/>
    <property type="match status" value="1"/>
</dbReference>
<dbReference type="PANTHER" id="PTHR23152:SF4">
    <property type="entry name" value="2-OXOADIPATE DEHYDROGENASE COMPLEX COMPONENT E1"/>
    <property type="match status" value="1"/>
</dbReference>
<proteinExistence type="inferred from homology"/>
<evidence type="ECO:0000256" key="4">
    <source>
        <dbReference type="ARBA" id="ARBA00023052"/>
    </source>
</evidence>
<dbReference type="InterPro" id="IPR005475">
    <property type="entry name" value="Transketolase-like_Pyr-bd"/>
</dbReference>
<dbReference type="PIRSF" id="PIRSF000157">
    <property type="entry name" value="Oxoglu_dh_E1"/>
    <property type="match status" value="1"/>
</dbReference>
<name>A0A1Y2H9D0_9FUNG</name>
<dbReference type="InterPro" id="IPR031717">
    <property type="entry name" value="ODO-1/KGD_C"/>
</dbReference>
<dbReference type="InterPro" id="IPR001017">
    <property type="entry name" value="DH_E1"/>
</dbReference>
<dbReference type="Gene3D" id="3.40.50.11610">
    <property type="entry name" value="Multifunctional 2-oxoglutarate metabolism enzyme, C-terminal domain"/>
    <property type="match status" value="1"/>
</dbReference>
<dbReference type="SMART" id="SM00861">
    <property type="entry name" value="Transket_pyr"/>
    <property type="match status" value="1"/>
</dbReference>
<dbReference type="Gene3D" id="3.40.50.12470">
    <property type="match status" value="1"/>
</dbReference>
<dbReference type="InterPro" id="IPR042179">
    <property type="entry name" value="KGD_C_sf"/>
</dbReference>
<keyword evidence="8" id="KW-1185">Reference proteome</keyword>
<evidence type="ECO:0000313" key="8">
    <source>
        <dbReference type="Proteomes" id="UP000193411"/>
    </source>
</evidence>
<dbReference type="Gene3D" id="1.10.287.1150">
    <property type="entry name" value="TPP helical domain"/>
    <property type="match status" value="1"/>
</dbReference>
<dbReference type="STRING" id="765915.A0A1Y2H9D0"/>
<evidence type="ECO:0000256" key="2">
    <source>
        <dbReference type="ARBA" id="ARBA00006936"/>
    </source>
</evidence>
<reference evidence="7 8" key="1">
    <citation type="submission" date="2016-07" db="EMBL/GenBank/DDBJ databases">
        <title>Pervasive Adenine N6-methylation of Active Genes in Fungi.</title>
        <authorList>
            <consortium name="DOE Joint Genome Institute"/>
            <person name="Mondo S.J."/>
            <person name="Dannebaum R.O."/>
            <person name="Kuo R.C."/>
            <person name="Labutti K."/>
            <person name="Haridas S."/>
            <person name="Kuo A."/>
            <person name="Salamov A."/>
            <person name="Ahrendt S.R."/>
            <person name="Lipzen A."/>
            <person name="Sullivan W."/>
            <person name="Andreopoulos W.B."/>
            <person name="Clum A."/>
            <person name="Lindquist E."/>
            <person name="Daum C."/>
            <person name="Ramamoorthy G.K."/>
            <person name="Gryganskyi A."/>
            <person name="Culley D."/>
            <person name="Magnuson J.K."/>
            <person name="James T.Y."/>
            <person name="O'Malley M.A."/>
            <person name="Stajich J.E."/>
            <person name="Spatafora J.W."/>
            <person name="Visel A."/>
            <person name="Grigoriev I.V."/>
        </authorList>
    </citation>
    <scope>NUCLEOTIDE SEQUENCE [LARGE SCALE GENOMIC DNA]</scope>
    <source>
        <strain evidence="7 8">PL171</strain>
    </source>
</reference>
<dbReference type="EMBL" id="MCFL01000065">
    <property type="protein sequence ID" value="ORZ31198.1"/>
    <property type="molecule type" value="Genomic_DNA"/>
</dbReference>
<dbReference type="InterPro" id="IPR029061">
    <property type="entry name" value="THDP-binding"/>
</dbReference>
<dbReference type="GO" id="GO:0016624">
    <property type="term" value="F:oxidoreductase activity, acting on the aldehyde or oxo group of donors, disulfide as acceptor"/>
    <property type="evidence" value="ECO:0007669"/>
    <property type="project" value="InterPro"/>
</dbReference>
<dbReference type="Pfam" id="PF00676">
    <property type="entry name" value="E1_dh"/>
    <property type="match status" value="1"/>
</dbReference>
<organism evidence="7 8">
    <name type="scientific">Catenaria anguillulae PL171</name>
    <dbReference type="NCBI Taxonomy" id="765915"/>
    <lineage>
        <taxon>Eukaryota</taxon>
        <taxon>Fungi</taxon>
        <taxon>Fungi incertae sedis</taxon>
        <taxon>Blastocladiomycota</taxon>
        <taxon>Blastocladiomycetes</taxon>
        <taxon>Blastocladiales</taxon>
        <taxon>Catenariaceae</taxon>
        <taxon>Catenaria</taxon>
    </lineage>
</organism>
<sequence>MIASLRQVHVHGGRLPHQHQYKGEETQGADIPTPAPRCSQFNVNVYELTQSALKRHSLPQAIDPPIEANSRKRQLATAGPVAWSPSLIIHTSLDSRLALPSPVFPVPQPVNSVTMFALRRAVSARSAAATSRLVTPSLARPSARLTAAVASASRSPGAFQRRSYHETPQDTYGYRLAREFRLPDYSPEELANRQANANLLRLVHAYRTHGHLVAKLDPLGINTPKSEVPELNPARYGLVDANQTYNLNGIIHVGKSSDPTVAREQATLSTILKHLHNTYSNHIAYEFQHIPDSSERRWFSHMLESYDKRPFSAEEKKRMLALLTKSEVFDLFMTKKFPSVKRYGLEGGESMMVVMDTLFSTANAAGIVDSVDLHYPSSARPAARVAAPQLESLGGHQPGGHGQDARSANGCGEGGAEGSDCYLGDRVMCVQMHGDAAFAGQGVVAETLGLSNLPHYTCGGSVHVIVNNQVGYTTPAVNARSSRYASDVGKMINAPVIHVNGDHPEDVARATALAVEYRNKFHKDVILDLIVFRKWGHNELDEPRFTQPKMYSVIGGRPSIPRKYETELVQQGVVAPGEVEALREEHYKKLDSHLEAIDTYEPPSEHLKGKWTGMISPKEAVVAPETGVAMDTLKKVGLASVTVPEGFKVHSRLQKFHVQPRVQKIEQNKPVDWATAEALAFGSLMLDGYGVRISGQDVGRGTFSQRHCMLVDQTTENVYTPLNAMVRPGQGKLEIANSHLSEFAVVGFEFGVSWESPKTLPIWEAQFGDFFNGSQIIIDTFINSTEAKWLRQSGLVMLLPHGWDGTGPEHSSCRLERFLQLCADPTNVQNPEIPRNPNMHVVFPTTPAQYFHVLRRQMVRNFRKPLIVVGPKLILRLPAAVSELSEMGPGTSWQPVLADPAIKDPSTVERVVLVSGKFYYELAKERDAKGLTDKLQRELNKFAHVKDFVYAQEEPENQGAYFYAEPRLRQMVPEGRQLRYVGRVASAAPATGVGSVHKKEQADVIARAISL</sequence>
<accession>A0A1Y2H9D0</accession>
<dbReference type="OrthoDB" id="413077at2759"/>
<comment type="cofactor">
    <cofactor evidence="1">
        <name>thiamine diphosphate</name>
        <dbReference type="ChEBI" id="CHEBI:58937"/>
    </cofactor>
</comment>
<feature type="region of interest" description="Disordered" evidence="5">
    <location>
        <begin position="391"/>
        <end position="411"/>
    </location>
</feature>
<evidence type="ECO:0000313" key="7">
    <source>
        <dbReference type="EMBL" id="ORZ31198.1"/>
    </source>
</evidence>
<comment type="similarity">
    <text evidence="2">Belongs to the alpha-ketoglutarate dehydrogenase family.</text>
</comment>
<gene>
    <name evidence="7" type="ORF">BCR44DRAFT_1442949</name>
</gene>
<dbReference type="PANTHER" id="PTHR23152">
    <property type="entry name" value="2-OXOGLUTARATE DEHYDROGENASE"/>
    <property type="match status" value="1"/>
</dbReference>
<evidence type="ECO:0000259" key="6">
    <source>
        <dbReference type="SMART" id="SM00861"/>
    </source>
</evidence>
<dbReference type="Pfam" id="PF02779">
    <property type="entry name" value="Transket_pyr"/>
    <property type="match status" value="1"/>
</dbReference>
<dbReference type="SUPFAM" id="SSF52518">
    <property type="entry name" value="Thiamin diphosphate-binding fold (THDP-binding)"/>
    <property type="match status" value="2"/>
</dbReference>
<dbReference type="Proteomes" id="UP000193411">
    <property type="component" value="Unassembled WGS sequence"/>
</dbReference>
<feature type="domain" description="Transketolase-like pyrimidine-binding" evidence="6">
    <location>
        <begin position="671"/>
        <end position="877"/>
    </location>
</feature>
<dbReference type="InterPro" id="IPR011603">
    <property type="entry name" value="2oxoglutarate_DH_E1"/>
</dbReference>
<dbReference type="GO" id="GO:0030976">
    <property type="term" value="F:thiamine pyrophosphate binding"/>
    <property type="evidence" value="ECO:0007669"/>
    <property type="project" value="InterPro"/>
</dbReference>
<dbReference type="Gene3D" id="3.40.50.970">
    <property type="match status" value="2"/>
</dbReference>
<keyword evidence="4" id="KW-0786">Thiamine pyrophosphate</keyword>
<feature type="region of interest" description="Disordered" evidence="5">
    <location>
        <begin position="1"/>
        <end position="31"/>
    </location>
</feature>
<evidence type="ECO:0000256" key="5">
    <source>
        <dbReference type="SAM" id="MobiDB-lite"/>
    </source>
</evidence>
<feature type="compositionally biased region" description="Basic residues" evidence="5">
    <location>
        <begin position="8"/>
        <end position="20"/>
    </location>
</feature>
<evidence type="ECO:0000256" key="1">
    <source>
        <dbReference type="ARBA" id="ARBA00001964"/>
    </source>
</evidence>
<comment type="caution">
    <text evidence="7">The sequence shown here is derived from an EMBL/GenBank/DDBJ whole genome shotgun (WGS) entry which is preliminary data.</text>
</comment>
<protein>
    <submittedName>
        <fullName evidence="7">Transketolase, pyrimidine binding domain-domain-containing protein</fullName>
    </submittedName>
</protein>